<dbReference type="Gene3D" id="3.20.20.80">
    <property type="entry name" value="Glycosidases"/>
    <property type="match status" value="1"/>
</dbReference>
<name>A0A562VCR8_9ACTN</name>
<dbReference type="Gene3D" id="3.30.379.10">
    <property type="entry name" value="Chitobiase/beta-hexosaminidase domain 2-like"/>
    <property type="match status" value="1"/>
</dbReference>
<evidence type="ECO:0000256" key="5">
    <source>
        <dbReference type="ARBA" id="ARBA00023295"/>
    </source>
</evidence>
<dbReference type="PRINTS" id="PR00738">
    <property type="entry name" value="GLHYDRLASE20"/>
</dbReference>
<evidence type="ECO:0000256" key="2">
    <source>
        <dbReference type="ARBA" id="ARBA00006285"/>
    </source>
</evidence>
<dbReference type="EMBL" id="VLLL01000005">
    <property type="protein sequence ID" value="TWJ15655.1"/>
    <property type="molecule type" value="Genomic_DNA"/>
</dbReference>
<dbReference type="GO" id="GO:0030203">
    <property type="term" value="P:glycosaminoglycan metabolic process"/>
    <property type="evidence" value="ECO:0007669"/>
    <property type="project" value="TreeGrafter"/>
</dbReference>
<evidence type="ECO:0000313" key="8">
    <source>
        <dbReference type="EMBL" id="TWJ15655.1"/>
    </source>
</evidence>
<dbReference type="Proteomes" id="UP000321617">
    <property type="component" value="Unassembled WGS sequence"/>
</dbReference>
<keyword evidence="4 8" id="KW-0378">Hydrolase</keyword>
<dbReference type="InterPro" id="IPR015882">
    <property type="entry name" value="HEX_bac_N"/>
</dbReference>
<comment type="similarity">
    <text evidence="2">Belongs to the glycosyl hydrolase 20 family.</text>
</comment>
<comment type="catalytic activity">
    <reaction evidence="1">
        <text>Hydrolysis of terminal non-reducing N-acetyl-D-hexosamine residues in N-acetyl-beta-D-hexosaminides.</text>
        <dbReference type="EC" id="3.2.1.52"/>
    </reaction>
</comment>
<feature type="domain" description="Glycoside hydrolase family 20 catalytic" evidence="6">
    <location>
        <begin position="90"/>
        <end position="291"/>
    </location>
</feature>
<dbReference type="Pfam" id="PF00728">
    <property type="entry name" value="Glyco_hydro_20"/>
    <property type="match status" value="1"/>
</dbReference>
<dbReference type="PANTHER" id="PTHR22600:SF57">
    <property type="entry name" value="BETA-N-ACETYLHEXOSAMINIDASE"/>
    <property type="match status" value="1"/>
</dbReference>
<evidence type="ECO:0000259" key="6">
    <source>
        <dbReference type="Pfam" id="PF00728"/>
    </source>
</evidence>
<dbReference type="InterPro" id="IPR017853">
    <property type="entry name" value="GH"/>
</dbReference>
<dbReference type="InterPro" id="IPR015883">
    <property type="entry name" value="Glyco_hydro_20_cat"/>
</dbReference>
<protein>
    <recommendedName>
        <fullName evidence="3">beta-N-acetylhexosaminidase</fullName>
        <ecNumber evidence="3">3.2.1.52</ecNumber>
    </recommendedName>
</protein>
<dbReference type="GO" id="GO:0005975">
    <property type="term" value="P:carbohydrate metabolic process"/>
    <property type="evidence" value="ECO:0007669"/>
    <property type="project" value="InterPro"/>
</dbReference>
<organism evidence="8 9">
    <name type="scientific">Stackebrandtia albiflava</name>
    <dbReference type="NCBI Taxonomy" id="406432"/>
    <lineage>
        <taxon>Bacteria</taxon>
        <taxon>Bacillati</taxon>
        <taxon>Actinomycetota</taxon>
        <taxon>Actinomycetes</taxon>
        <taxon>Glycomycetales</taxon>
        <taxon>Glycomycetaceae</taxon>
        <taxon>Stackebrandtia</taxon>
    </lineage>
</organism>
<evidence type="ECO:0000256" key="4">
    <source>
        <dbReference type="ARBA" id="ARBA00022801"/>
    </source>
</evidence>
<dbReference type="GO" id="GO:0016020">
    <property type="term" value="C:membrane"/>
    <property type="evidence" value="ECO:0007669"/>
    <property type="project" value="TreeGrafter"/>
</dbReference>
<dbReference type="SUPFAM" id="SSF55545">
    <property type="entry name" value="beta-N-acetylhexosaminidase-like domain"/>
    <property type="match status" value="1"/>
</dbReference>
<dbReference type="Pfam" id="PF02838">
    <property type="entry name" value="Glyco_hydro_20b"/>
    <property type="match status" value="1"/>
</dbReference>
<keyword evidence="5" id="KW-0326">Glycosidase</keyword>
<gene>
    <name evidence="8" type="ORF">LX16_1366</name>
</gene>
<dbReference type="InterPro" id="IPR025705">
    <property type="entry name" value="Beta_hexosaminidase_sua/sub"/>
</dbReference>
<evidence type="ECO:0000259" key="7">
    <source>
        <dbReference type="Pfam" id="PF02838"/>
    </source>
</evidence>
<dbReference type="SUPFAM" id="SSF51445">
    <property type="entry name" value="(Trans)glycosidases"/>
    <property type="match status" value="1"/>
</dbReference>
<sequence>MAATELTLVPRPRRMETTGQAGCGIDTPVQRAHDASLPAQGFDLTVTEDTVSLRYADDAGARYGLALLDQIRGQSHGQLPAVHVSDWPDFAVRGFMLDISRGRVPTRDTLDRLLDLLDLVRINQLQLYTEHTFAYPGHEIVWRDASPMTPEDIAWLGDRCDALGIELVANQNTFGHMENWLRHPAYRHRAEIPDGFELFGQHRPATTLAPTQDNADFAIGLIDQLMPHFRSRRVNIGCDETWELGRGASAAEAASVGKGRVYADHLLRLLNPLLAKGYDVQFWGDIIAHHPELVPELPTGATAVAWTYEAPKPPVDWPAPVVAAFREAGVDPETLSAGFGHTASAFTDAGYPFWVAPGTSTWRSFLGRIDNAVGNLIDAAEVGMAHGAGGYLVTDWGDLGHMQPPSVSYPPIVFGAAVAWSLEANRDLDLTAVVDRYVFEDATGRLGAAMDGLARVWDRTGLITFNASPLFVAVTQARSTVAGAADVDRITEVVADIDRAVAEIAASSPDSRDADTVKAELTAAARLARHGGYRLLSEAGGKAPDGEALAADLDEAIGLHKEAWALRSRPGGIERGLAELERTAATYR</sequence>
<dbReference type="OrthoDB" id="9763537at2"/>
<dbReference type="EC" id="3.2.1.52" evidence="3"/>
<dbReference type="PANTHER" id="PTHR22600">
    <property type="entry name" value="BETA-HEXOSAMINIDASE"/>
    <property type="match status" value="1"/>
</dbReference>
<accession>A0A562VCR8</accession>
<evidence type="ECO:0000256" key="3">
    <source>
        <dbReference type="ARBA" id="ARBA00012663"/>
    </source>
</evidence>
<dbReference type="RefSeq" id="WP_147134705.1">
    <property type="nucleotide sequence ID" value="NZ_BAABIJ010000001.1"/>
</dbReference>
<evidence type="ECO:0000256" key="1">
    <source>
        <dbReference type="ARBA" id="ARBA00001231"/>
    </source>
</evidence>
<dbReference type="GO" id="GO:0004563">
    <property type="term" value="F:beta-N-acetylhexosaminidase activity"/>
    <property type="evidence" value="ECO:0007669"/>
    <property type="project" value="UniProtKB-EC"/>
</dbReference>
<comment type="caution">
    <text evidence="8">The sequence shown here is derived from an EMBL/GenBank/DDBJ whole genome shotgun (WGS) entry which is preliminary data.</text>
</comment>
<dbReference type="AlphaFoldDB" id="A0A562VCR8"/>
<dbReference type="InterPro" id="IPR029018">
    <property type="entry name" value="Hex-like_dom2"/>
</dbReference>
<feature type="domain" description="Beta-hexosaminidase bacterial type N-terminal" evidence="7">
    <location>
        <begin position="24"/>
        <end position="87"/>
    </location>
</feature>
<proteinExistence type="inferred from homology"/>
<reference evidence="8 9" key="1">
    <citation type="journal article" date="2013" name="Stand. Genomic Sci.">
        <title>Genomic Encyclopedia of Type Strains, Phase I: The one thousand microbial genomes (KMG-I) project.</title>
        <authorList>
            <person name="Kyrpides N.C."/>
            <person name="Woyke T."/>
            <person name="Eisen J.A."/>
            <person name="Garrity G."/>
            <person name="Lilburn T.G."/>
            <person name="Beck B.J."/>
            <person name="Whitman W.B."/>
            <person name="Hugenholtz P."/>
            <person name="Klenk H.P."/>
        </authorList>
    </citation>
    <scope>NUCLEOTIDE SEQUENCE [LARGE SCALE GENOMIC DNA]</scope>
    <source>
        <strain evidence="8 9">DSM 45044</strain>
    </source>
</reference>
<evidence type="ECO:0000313" key="9">
    <source>
        <dbReference type="Proteomes" id="UP000321617"/>
    </source>
</evidence>
<keyword evidence="9" id="KW-1185">Reference proteome</keyword>